<dbReference type="CDD" id="cd00093">
    <property type="entry name" value="HTH_XRE"/>
    <property type="match status" value="1"/>
</dbReference>
<dbReference type="InterPro" id="IPR001387">
    <property type="entry name" value="Cro/C1-type_HTH"/>
</dbReference>
<name>A0AEH2_9PSED</name>
<feature type="compositionally biased region" description="Polar residues" evidence="1">
    <location>
        <begin position="13"/>
        <end position="24"/>
    </location>
</feature>
<proteinExistence type="predicted"/>
<accession>A0AEH2</accession>
<dbReference type="Gene3D" id="1.10.260.40">
    <property type="entry name" value="lambda repressor-like DNA-binding domains"/>
    <property type="match status" value="1"/>
</dbReference>
<feature type="region of interest" description="Disordered" evidence="1">
    <location>
        <begin position="1"/>
        <end position="34"/>
    </location>
</feature>
<dbReference type="GO" id="GO:0003677">
    <property type="term" value="F:DNA binding"/>
    <property type="evidence" value="ECO:0007669"/>
    <property type="project" value="InterPro"/>
</dbReference>
<reference evidence="2" key="1">
    <citation type="journal article" date="2006" name="FEMS Microbiol. Lett.">
        <title>Impaired polyhydroxybutyrate biosynthesis from glucose in Pseudomonas sp. 14-3 is due to a defective beta-ketothiolase gene.</title>
        <authorList>
            <person name="Ayub N.D."/>
            <person name="Pettinari M.J."/>
            <person name="Mendez B.S."/>
            <person name="Lopez N.I."/>
        </authorList>
    </citation>
    <scope>NUCLEOTIDE SEQUENCE</scope>
    <source>
        <strain evidence="2">14-3</strain>
    </source>
</reference>
<sequence length="110" mass="11987">MEWVATLTVESAPGTSRNIANSPSKRPAPPEKARHLKQEDFGGVSSQTYLSQLEAGAKGPTLEKTHDLASVMGVHPLTILARCYLLMDDTLTLDQLFERVRAEIVGNSHS</sequence>
<dbReference type="InterPro" id="IPR010982">
    <property type="entry name" value="Lambda_DNA-bd_dom_sf"/>
</dbReference>
<reference evidence="2" key="2">
    <citation type="submission" date="2006-09" db="EMBL/GenBank/DDBJ databases">
        <authorList>
            <person name="Lopez N.I."/>
        </authorList>
    </citation>
    <scope>NUCLEOTIDE SEQUENCE</scope>
    <source>
        <strain evidence="2">14-3</strain>
    </source>
</reference>
<reference evidence="2" key="3">
    <citation type="journal article" date="2007" name="Plasmid">
        <title>The polyhydroxyalkanoate genes of a stress resistant Antarctic Pseudomonas are situated within a genomic island.</title>
        <authorList>
            <person name="Ayub N.D."/>
            <person name="Pettinari M.J."/>
            <person name="Mendez B.S."/>
            <person name="Lopez N.I."/>
        </authorList>
    </citation>
    <scope>NUCLEOTIDE SEQUENCE</scope>
    <source>
        <strain evidence="2">14-3</strain>
    </source>
</reference>
<dbReference type="AlphaFoldDB" id="A0AEH2"/>
<evidence type="ECO:0000256" key="1">
    <source>
        <dbReference type="SAM" id="MobiDB-lite"/>
    </source>
</evidence>
<organism evidence="2">
    <name type="scientific">Pseudomonas extremaustralis</name>
    <dbReference type="NCBI Taxonomy" id="359110"/>
    <lineage>
        <taxon>Bacteria</taxon>
        <taxon>Pseudomonadati</taxon>
        <taxon>Pseudomonadota</taxon>
        <taxon>Gammaproteobacteria</taxon>
        <taxon>Pseudomonadales</taxon>
        <taxon>Pseudomonadaceae</taxon>
        <taxon>Pseudomonas</taxon>
    </lineage>
</organism>
<protein>
    <submittedName>
        <fullName evidence="2">Putative transcription regulator</fullName>
    </submittedName>
</protein>
<evidence type="ECO:0000313" key="2">
    <source>
        <dbReference type="EMBL" id="CAL64816.1"/>
    </source>
</evidence>
<dbReference type="EMBL" id="AM262984">
    <property type="protein sequence ID" value="CAL64816.1"/>
    <property type="molecule type" value="Genomic_DNA"/>
</dbReference>